<dbReference type="RefSeq" id="WP_422920241.1">
    <property type="nucleotide sequence ID" value="NZ_JAMZEJ010000006.1"/>
</dbReference>
<evidence type="ECO:0000256" key="1">
    <source>
        <dbReference type="SAM" id="Phobius"/>
    </source>
</evidence>
<keyword evidence="3" id="KW-1185">Reference proteome</keyword>
<evidence type="ECO:0000313" key="2">
    <source>
        <dbReference type="EMBL" id="MCQ8241303.1"/>
    </source>
</evidence>
<feature type="transmembrane region" description="Helical" evidence="1">
    <location>
        <begin position="166"/>
        <end position="191"/>
    </location>
</feature>
<keyword evidence="1" id="KW-0812">Transmembrane</keyword>
<reference evidence="2 3" key="1">
    <citation type="submission" date="2022-06" db="EMBL/GenBank/DDBJ databases">
        <title>Rhizosaccharibacter gen. nov. sp. nov. KSS12, endophytic bacteria isolated from sugarcane.</title>
        <authorList>
            <person name="Pitiwittayakul N."/>
        </authorList>
    </citation>
    <scope>NUCLEOTIDE SEQUENCE [LARGE SCALE GENOMIC DNA]</scope>
    <source>
        <strain evidence="2 3">KSS12</strain>
    </source>
</reference>
<feature type="transmembrane region" description="Helical" evidence="1">
    <location>
        <begin position="98"/>
        <end position="117"/>
    </location>
</feature>
<evidence type="ECO:0000313" key="3">
    <source>
        <dbReference type="Proteomes" id="UP001524547"/>
    </source>
</evidence>
<dbReference type="Proteomes" id="UP001524547">
    <property type="component" value="Unassembled WGS sequence"/>
</dbReference>
<protein>
    <submittedName>
        <fullName evidence="2">CbtA family protein</fullName>
    </submittedName>
</protein>
<dbReference type="EMBL" id="JAMZEJ010000006">
    <property type="protein sequence ID" value="MCQ8241303.1"/>
    <property type="molecule type" value="Genomic_DNA"/>
</dbReference>
<proteinExistence type="predicted"/>
<dbReference type="InterPro" id="IPR012666">
    <property type="entry name" value="CbtA_put"/>
</dbReference>
<sequence length="244" mass="24933">MAGRLLLRGMLVGAAAACLMVLFAEAFGEPAVGHAIAFESALDRAAGMAPEPELVSRAVQRGVGLLCACLLYGAAIGGLFSLVFAALLGRVGRIPPRVLAALLALGGFVALVLVPDLKYPPNPPAVGNPDTIGLRTAAYGEMMLVSLASLVLGVLAACAALRRFGAWNACAIGVLAWLVVASLSQAVLPAVQEVPANFPAVLLWQFRVASLGMQAVMWSVLGFGFGAAAETVIGTAQPAMRGGR</sequence>
<keyword evidence="1" id="KW-1133">Transmembrane helix</keyword>
<feature type="transmembrane region" description="Helical" evidence="1">
    <location>
        <begin position="211"/>
        <end position="236"/>
    </location>
</feature>
<gene>
    <name evidence="2" type="ORF">NFI88_10680</name>
</gene>
<accession>A0ABT1W0D7</accession>
<feature type="transmembrane region" description="Helical" evidence="1">
    <location>
        <begin position="63"/>
        <end position="86"/>
    </location>
</feature>
<organism evidence="2 3">
    <name type="scientific">Rhizosaccharibacter radicis</name>
    <dbReference type="NCBI Taxonomy" id="2782605"/>
    <lineage>
        <taxon>Bacteria</taxon>
        <taxon>Pseudomonadati</taxon>
        <taxon>Pseudomonadota</taxon>
        <taxon>Alphaproteobacteria</taxon>
        <taxon>Acetobacterales</taxon>
        <taxon>Acetobacteraceae</taxon>
        <taxon>Rhizosaccharibacter</taxon>
    </lineage>
</organism>
<comment type="caution">
    <text evidence="2">The sequence shown here is derived from an EMBL/GenBank/DDBJ whole genome shotgun (WGS) entry which is preliminary data.</text>
</comment>
<dbReference type="Pfam" id="PF09490">
    <property type="entry name" value="CbtA"/>
    <property type="match status" value="1"/>
</dbReference>
<feature type="transmembrane region" description="Helical" evidence="1">
    <location>
        <begin position="137"/>
        <end position="159"/>
    </location>
</feature>
<keyword evidence="1" id="KW-0472">Membrane</keyword>
<name>A0ABT1W0D7_9PROT</name>